<evidence type="ECO:0000259" key="2">
    <source>
        <dbReference type="Pfam" id="PF02221"/>
    </source>
</evidence>
<feature type="domain" description="MD-2-related lipid-recognition" evidence="2">
    <location>
        <begin position="4"/>
        <end position="103"/>
    </location>
</feature>
<dbReference type="InterPro" id="IPR014756">
    <property type="entry name" value="Ig_E-set"/>
</dbReference>
<dbReference type="Pfam" id="PF02221">
    <property type="entry name" value="E1_DerP2_DerF2"/>
    <property type="match status" value="1"/>
</dbReference>
<organism evidence="3 4">
    <name type="scientific">Paraglomus occultum</name>
    <dbReference type="NCBI Taxonomy" id="144539"/>
    <lineage>
        <taxon>Eukaryota</taxon>
        <taxon>Fungi</taxon>
        <taxon>Fungi incertae sedis</taxon>
        <taxon>Mucoromycota</taxon>
        <taxon>Glomeromycotina</taxon>
        <taxon>Glomeromycetes</taxon>
        <taxon>Paraglomerales</taxon>
        <taxon>Paraglomeraceae</taxon>
        <taxon>Paraglomus</taxon>
    </lineage>
</organism>
<feature type="non-terminal residue" evidence="3">
    <location>
        <position position="1"/>
    </location>
</feature>
<dbReference type="OrthoDB" id="6409159at2759"/>
<accession>A0A9N9D1B1</accession>
<reference evidence="3" key="1">
    <citation type="submission" date="2021-06" db="EMBL/GenBank/DDBJ databases">
        <authorList>
            <person name="Kallberg Y."/>
            <person name="Tangrot J."/>
            <person name="Rosling A."/>
        </authorList>
    </citation>
    <scope>NUCLEOTIDE SEQUENCE</scope>
    <source>
        <strain evidence="3">IA702</strain>
    </source>
</reference>
<sequence>KRATQFNQCDVNLPPLDVFTSPDPIVSDQDNTFSISGTATSDITEATVGIYVYGNNYFRDYKDDFCKLYESCPVKNNTKFDFQFTVKPDNLPADYIILVGLFDTEVITYCADTMPSSK</sequence>
<proteinExistence type="predicted"/>
<dbReference type="InterPro" id="IPR003172">
    <property type="entry name" value="ML_dom"/>
</dbReference>
<evidence type="ECO:0000256" key="1">
    <source>
        <dbReference type="ARBA" id="ARBA00016056"/>
    </source>
</evidence>
<evidence type="ECO:0000313" key="4">
    <source>
        <dbReference type="Proteomes" id="UP000789572"/>
    </source>
</evidence>
<name>A0A9N9D1B1_9GLOM</name>
<comment type="caution">
    <text evidence="3">The sequence shown here is derived from an EMBL/GenBank/DDBJ whole genome shotgun (WGS) entry which is preliminary data.</text>
</comment>
<dbReference type="Proteomes" id="UP000789572">
    <property type="component" value="Unassembled WGS sequence"/>
</dbReference>
<dbReference type="Gene3D" id="2.60.40.770">
    <property type="match status" value="1"/>
</dbReference>
<gene>
    <name evidence="3" type="ORF">POCULU_LOCUS8318</name>
</gene>
<dbReference type="SUPFAM" id="SSF81296">
    <property type="entry name" value="E set domains"/>
    <property type="match status" value="1"/>
</dbReference>
<evidence type="ECO:0000313" key="3">
    <source>
        <dbReference type="EMBL" id="CAG8618803.1"/>
    </source>
</evidence>
<dbReference type="EMBL" id="CAJVPJ010002338">
    <property type="protein sequence ID" value="CAG8618803.1"/>
    <property type="molecule type" value="Genomic_DNA"/>
</dbReference>
<dbReference type="AlphaFoldDB" id="A0A9N9D1B1"/>
<keyword evidence="4" id="KW-1185">Reference proteome</keyword>
<protein>
    <recommendedName>
        <fullName evidence="1">Phosphatidylglycerol/phosphatidylinositol transfer protein</fullName>
    </recommendedName>
</protein>